<comment type="caution">
    <text evidence="2">The sequence shown here is derived from an EMBL/GenBank/DDBJ whole genome shotgun (WGS) entry which is preliminary data.</text>
</comment>
<evidence type="ECO:0000313" key="2">
    <source>
        <dbReference type="EMBL" id="MCU6686685.1"/>
    </source>
</evidence>
<proteinExistence type="predicted"/>
<feature type="region of interest" description="Disordered" evidence="1">
    <location>
        <begin position="1"/>
        <end position="67"/>
    </location>
</feature>
<protein>
    <submittedName>
        <fullName evidence="2">Uncharacterized protein</fullName>
    </submittedName>
</protein>
<gene>
    <name evidence="2" type="ORF">OCV99_09015</name>
</gene>
<feature type="compositionally biased region" description="Basic and acidic residues" evidence="1">
    <location>
        <begin position="1"/>
        <end position="19"/>
    </location>
</feature>
<dbReference type="EMBL" id="JAOQJU010000009">
    <property type="protein sequence ID" value="MCU6686685.1"/>
    <property type="molecule type" value="Genomic_DNA"/>
</dbReference>
<evidence type="ECO:0000256" key="1">
    <source>
        <dbReference type="SAM" id="MobiDB-lite"/>
    </source>
</evidence>
<feature type="compositionally biased region" description="Polar residues" evidence="1">
    <location>
        <begin position="58"/>
        <end position="67"/>
    </location>
</feature>
<name>A0ABT2RMS3_9FIRM</name>
<evidence type="ECO:0000313" key="3">
    <source>
        <dbReference type="Proteomes" id="UP001652431"/>
    </source>
</evidence>
<accession>A0ABT2RMS3</accession>
<keyword evidence="3" id="KW-1185">Reference proteome</keyword>
<reference evidence="2 3" key="1">
    <citation type="journal article" date="2021" name="ISME Commun">
        <title>Automated analysis of genomic sequences facilitates high-throughput and comprehensive description of bacteria.</title>
        <authorList>
            <person name="Hitch T.C.A."/>
        </authorList>
    </citation>
    <scope>NUCLEOTIDE SEQUENCE [LARGE SCALE GENOMIC DNA]</scope>
    <source>
        <strain evidence="2 3">Sanger_03</strain>
    </source>
</reference>
<dbReference type="Proteomes" id="UP001652431">
    <property type="component" value="Unassembled WGS sequence"/>
</dbReference>
<dbReference type="RefSeq" id="WP_158369912.1">
    <property type="nucleotide sequence ID" value="NZ_JAOQJU010000009.1"/>
</dbReference>
<sequence length="67" mass="7632">MKNKTTDYTKTKDAYEGNRESFVYQDSSLPSPKKPVTDIYDDANIPEIDLPGKRNKISNKTDNGQYS</sequence>
<organism evidence="2 3">
    <name type="scientific">Dorea acetigenes</name>
    <dbReference type="NCBI Taxonomy" id="2981787"/>
    <lineage>
        <taxon>Bacteria</taxon>
        <taxon>Bacillati</taxon>
        <taxon>Bacillota</taxon>
        <taxon>Clostridia</taxon>
        <taxon>Lachnospirales</taxon>
        <taxon>Lachnospiraceae</taxon>
        <taxon>Dorea</taxon>
    </lineage>
</organism>